<dbReference type="EMBL" id="BK015865">
    <property type="protein sequence ID" value="DAD70447.1"/>
    <property type="molecule type" value="Genomic_DNA"/>
</dbReference>
<evidence type="ECO:0000313" key="1">
    <source>
        <dbReference type="EMBL" id="DAD70447.1"/>
    </source>
</evidence>
<reference evidence="1" key="1">
    <citation type="journal article" date="2021" name="Proc. Natl. Acad. Sci. U.S.A.">
        <title>A Catalog of Tens of Thousands of Viruses from Human Metagenomes Reveals Hidden Associations with Chronic Diseases.</title>
        <authorList>
            <person name="Tisza M.J."/>
            <person name="Buck C.B."/>
        </authorList>
    </citation>
    <scope>NUCLEOTIDE SEQUENCE</scope>
    <source>
        <strain evidence="1">CtnhN1</strain>
    </source>
</reference>
<accession>A0A8S5LKT2</accession>
<sequence length="86" mass="9995">MDSQHKAMRAQLSSMAPKRAIAYILSFELPEDEAACIIECDVRRKSCVQVAMEHNLSVDAVKKYRQRAYHKISSDQHEKRNCLTKW</sequence>
<name>A0A8S5LKT2_9CAUD</name>
<proteinExistence type="predicted"/>
<protein>
    <submittedName>
        <fullName evidence="1">ECF sigma factor</fullName>
    </submittedName>
</protein>
<organism evidence="1">
    <name type="scientific">Siphoviridae sp. ctnhN1</name>
    <dbReference type="NCBI Taxonomy" id="2827589"/>
    <lineage>
        <taxon>Viruses</taxon>
        <taxon>Duplodnaviria</taxon>
        <taxon>Heunggongvirae</taxon>
        <taxon>Uroviricota</taxon>
        <taxon>Caudoviricetes</taxon>
    </lineage>
</organism>